<comment type="caution">
    <text evidence="10">The sequence shown here is derived from an EMBL/GenBank/DDBJ whole genome shotgun (WGS) entry which is preliminary data.</text>
</comment>
<dbReference type="SUPFAM" id="SSF143430">
    <property type="entry name" value="TTP0101/SSO1404-like"/>
    <property type="match status" value="1"/>
</dbReference>
<keyword evidence="11" id="KW-1185">Reference proteome</keyword>
<keyword evidence="3 9" id="KW-0540">Nuclease</keyword>
<dbReference type="Pfam" id="PF09827">
    <property type="entry name" value="CRISPR_Cas2"/>
    <property type="match status" value="1"/>
</dbReference>
<dbReference type="GO" id="GO:0051607">
    <property type="term" value="P:defense response to virus"/>
    <property type="evidence" value="ECO:0007669"/>
    <property type="project" value="UniProtKB-UniRule"/>
</dbReference>
<dbReference type="Gene3D" id="3.30.70.240">
    <property type="match status" value="1"/>
</dbReference>
<dbReference type="PANTHER" id="PTHR34405:SF3">
    <property type="entry name" value="CRISPR-ASSOCIATED ENDORIBONUCLEASE CAS2 3"/>
    <property type="match status" value="1"/>
</dbReference>
<dbReference type="GO" id="GO:0016787">
    <property type="term" value="F:hydrolase activity"/>
    <property type="evidence" value="ECO:0007669"/>
    <property type="project" value="UniProtKB-KW"/>
</dbReference>
<comment type="cofactor">
    <cofactor evidence="1 9">
        <name>Mg(2+)</name>
        <dbReference type="ChEBI" id="CHEBI:18420"/>
    </cofactor>
</comment>
<dbReference type="EC" id="3.1.-.-" evidence="9"/>
<keyword evidence="6 9" id="KW-0378">Hydrolase</keyword>
<keyword evidence="5 9" id="KW-0255">Endonuclease</keyword>
<feature type="binding site" evidence="9">
    <location>
        <position position="71"/>
    </location>
    <ligand>
        <name>Mg(2+)</name>
        <dbReference type="ChEBI" id="CHEBI:18420"/>
        <note>catalytic</note>
    </ligand>
</feature>
<dbReference type="OrthoDB" id="960081at2"/>
<protein>
    <recommendedName>
        <fullName evidence="9">CRISPR-associated endoribonuclease Cas2</fullName>
        <ecNumber evidence="9">3.1.-.-</ecNumber>
    </recommendedName>
</protein>
<reference evidence="10 11" key="1">
    <citation type="submission" date="2018-03" db="EMBL/GenBank/DDBJ databases">
        <title>Genomic Encyclopedia of Archaeal and Bacterial Type Strains, Phase II (KMG-II): from individual species to whole genera.</title>
        <authorList>
            <person name="Goeker M."/>
        </authorList>
    </citation>
    <scope>NUCLEOTIDE SEQUENCE [LARGE SCALE GENOMIC DNA]</scope>
    <source>
        <strain evidence="10 11">DSM 100346</strain>
    </source>
</reference>
<dbReference type="AlphaFoldDB" id="A0A316AKA0"/>
<evidence type="ECO:0000256" key="9">
    <source>
        <dbReference type="HAMAP-Rule" id="MF_01471"/>
    </source>
</evidence>
<evidence type="ECO:0000256" key="8">
    <source>
        <dbReference type="ARBA" id="ARBA00023118"/>
    </source>
</evidence>
<dbReference type="NCBIfam" id="TIGR01573">
    <property type="entry name" value="cas2"/>
    <property type="match status" value="1"/>
</dbReference>
<comment type="subunit">
    <text evidence="9">Homodimer, forms a heterotetramer with a Cas1 homodimer.</text>
</comment>
<accession>A0A316AKA0</accession>
<dbReference type="EMBL" id="QGDT01000007">
    <property type="protein sequence ID" value="PWJ57300.1"/>
    <property type="molecule type" value="Genomic_DNA"/>
</dbReference>
<dbReference type="GO" id="GO:0043571">
    <property type="term" value="P:maintenance of CRISPR repeat elements"/>
    <property type="evidence" value="ECO:0007669"/>
    <property type="project" value="UniProtKB-UniRule"/>
</dbReference>
<keyword evidence="8 9" id="KW-0051">Antiviral defense</keyword>
<comment type="similarity">
    <text evidence="2 9">Belongs to the CRISPR-associated endoribonuclease Cas2 protein family.</text>
</comment>
<dbReference type="GO" id="GO:0004521">
    <property type="term" value="F:RNA endonuclease activity"/>
    <property type="evidence" value="ECO:0007669"/>
    <property type="project" value="InterPro"/>
</dbReference>
<evidence type="ECO:0000256" key="7">
    <source>
        <dbReference type="ARBA" id="ARBA00022842"/>
    </source>
</evidence>
<dbReference type="CDD" id="cd09725">
    <property type="entry name" value="Cas2_I_II_III"/>
    <property type="match status" value="1"/>
</dbReference>
<dbReference type="Proteomes" id="UP000245880">
    <property type="component" value="Unassembled WGS sequence"/>
</dbReference>
<dbReference type="PANTHER" id="PTHR34405">
    <property type="entry name" value="CRISPR-ASSOCIATED ENDORIBONUCLEASE CAS2"/>
    <property type="match status" value="1"/>
</dbReference>
<sequence length="161" mass="18791">MAKKQTYSQRPFSELNRRWLAAALPALPDTASGTIEEHKVPEGIKPLLNFLKGSHGQPKRSEDMYCFIMYDIKNNRIRRLMAKYLEQKGCIRVQKSVFFARLHRKVQKEIIEMLRKMNDCYQNQDSILILPVGEDMLNSLTCIGEEFELQLITAPKHTLFF</sequence>
<keyword evidence="4 9" id="KW-0479">Metal-binding</keyword>
<dbReference type="HAMAP" id="MF_01471">
    <property type="entry name" value="Cas2"/>
    <property type="match status" value="1"/>
</dbReference>
<comment type="function">
    <text evidence="9">CRISPR (clustered regularly interspaced short palindromic repeat), is an adaptive immune system that provides protection against mobile genetic elements (viruses, transposable elements and conjugative plasmids). CRISPR clusters contain sequences complementary to antecedent mobile elements and target invading nucleic acids. CRISPR clusters are transcribed and processed into CRISPR RNA (crRNA). Functions as a ssRNA-specific endoribonuclease. Involved in the integration of spacer DNA into the CRISPR cassette.</text>
</comment>
<dbReference type="RefSeq" id="WP_109674951.1">
    <property type="nucleotide sequence ID" value="NZ_QGDT01000007.1"/>
</dbReference>
<evidence type="ECO:0000313" key="11">
    <source>
        <dbReference type="Proteomes" id="UP000245880"/>
    </source>
</evidence>
<evidence type="ECO:0000256" key="5">
    <source>
        <dbReference type="ARBA" id="ARBA00022759"/>
    </source>
</evidence>
<proteinExistence type="inferred from homology"/>
<evidence type="ECO:0000256" key="1">
    <source>
        <dbReference type="ARBA" id="ARBA00001946"/>
    </source>
</evidence>
<dbReference type="InterPro" id="IPR019199">
    <property type="entry name" value="Virulence_VapD/CRISPR_Cas2"/>
</dbReference>
<evidence type="ECO:0000256" key="6">
    <source>
        <dbReference type="ARBA" id="ARBA00022801"/>
    </source>
</evidence>
<evidence type="ECO:0000256" key="3">
    <source>
        <dbReference type="ARBA" id="ARBA00022722"/>
    </source>
</evidence>
<organism evidence="10 11">
    <name type="scientific">Dyadobacter jejuensis</name>
    <dbReference type="NCBI Taxonomy" id="1082580"/>
    <lineage>
        <taxon>Bacteria</taxon>
        <taxon>Pseudomonadati</taxon>
        <taxon>Bacteroidota</taxon>
        <taxon>Cytophagia</taxon>
        <taxon>Cytophagales</taxon>
        <taxon>Spirosomataceae</taxon>
        <taxon>Dyadobacter</taxon>
    </lineage>
</organism>
<evidence type="ECO:0000256" key="4">
    <source>
        <dbReference type="ARBA" id="ARBA00022723"/>
    </source>
</evidence>
<name>A0A316AKA0_9BACT</name>
<dbReference type="GO" id="GO:0046872">
    <property type="term" value="F:metal ion binding"/>
    <property type="evidence" value="ECO:0007669"/>
    <property type="project" value="UniProtKB-UniRule"/>
</dbReference>
<gene>
    <name evidence="9" type="primary">cas2</name>
    <name evidence="10" type="ORF">CLV98_1076</name>
</gene>
<dbReference type="InterPro" id="IPR021127">
    <property type="entry name" value="CRISPR_associated_Cas2"/>
</dbReference>
<evidence type="ECO:0000313" key="10">
    <source>
        <dbReference type="EMBL" id="PWJ57300.1"/>
    </source>
</evidence>
<evidence type="ECO:0000256" key="2">
    <source>
        <dbReference type="ARBA" id="ARBA00009959"/>
    </source>
</evidence>
<keyword evidence="7 9" id="KW-0460">Magnesium</keyword>